<dbReference type="PANTHER" id="PTHR46999:SF1">
    <property type="entry name" value="ALPHA-GLUCAN WATER DIKINASE 1, CHLOROPLASTIC"/>
    <property type="match status" value="1"/>
</dbReference>
<keyword evidence="7" id="KW-0067">ATP-binding</keyword>
<dbReference type="Gene3D" id="3.30.470.20">
    <property type="entry name" value="ATP-grasp fold, B domain"/>
    <property type="match status" value="1"/>
</dbReference>
<dbReference type="InterPro" id="IPR002192">
    <property type="entry name" value="PPDK_AMP/ATP-bd"/>
</dbReference>
<dbReference type="InterPro" id="IPR056301">
    <property type="entry name" value="GWD-like_N_Ig"/>
</dbReference>
<proteinExistence type="predicted"/>
<keyword evidence="5" id="KW-0547">Nucleotide-binding</keyword>
<dbReference type="Pfam" id="PF22973">
    <property type="entry name" value="GWD1_pHisD"/>
    <property type="match status" value="1"/>
</dbReference>
<evidence type="ECO:0000256" key="4">
    <source>
        <dbReference type="ARBA" id="ARBA00022723"/>
    </source>
</evidence>
<dbReference type="EMBL" id="UOGI01000133">
    <property type="protein sequence ID" value="VAX32211.1"/>
    <property type="molecule type" value="Genomic_DNA"/>
</dbReference>
<evidence type="ECO:0000256" key="1">
    <source>
        <dbReference type="ARBA" id="ARBA00001946"/>
    </source>
</evidence>
<dbReference type="AlphaFoldDB" id="A0A3B1D065"/>
<comment type="cofactor">
    <cofactor evidence="1">
        <name>Mg(2+)</name>
        <dbReference type="ChEBI" id="CHEBI:18420"/>
    </cofactor>
</comment>
<dbReference type="InterPro" id="IPR054481">
    <property type="entry name" value="GWD1_pHisD"/>
</dbReference>
<evidence type="ECO:0000256" key="6">
    <source>
        <dbReference type="ARBA" id="ARBA00022777"/>
    </source>
</evidence>
<evidence type="ECO:0000259" key="12">
    <source>
        <dbReference type="Pfam" id="PF23166"/>
    </source>
</evidence>
<keyword evidence="13" id="KW-0670">Pyruvate</keyword>
<keyword evidence="8" id="KW-0460">Magnesium</keyword>
<dbReference type="Pfam" id="PF01326">
    <property type="entry name" value="PPDK_N"/>
    <property type="match status" value="1"/>
</dbReference>
<organism evidence="13">
    <name type="scientific">hydrothermal vent metagenome</name>
    <dbReference type="NCBI Taxonomy" id="652676"/>
    <lineage>
        <taxon>unclassified sequences</taxon>
        <taxon>metagenomes</taxon>
        <taxon>ecological metagenomes</taxon>
    </lineage>
</organism>
<dbReference type="GO" id="GO:0008986">
    <property type="term" value="F:pyruvate, water dikinase activity"/>
    <property type="evidence" value="ECO:0007669"/>
    <property type="project" value="UniProtKB-EC"/>
</dbReference>
<dbReference type="InterPro" id="IPR013815">
    <property type="entry name" value="ATP_grasp_subdomain_1"/>
</dbReference>
<dbReference type="Pfam" id="PF23166">
    <property type="entry name" value="Ig_N_CWD1"/>
    <property type="match status" value="2"/>
</dbReference>
<evidence type="ECO:0000256" key="7">
    <source>
        <dbReference type="ARBA" id="ARBA00022840"/>
    </source>
</evidence>
<reference evidence="13" key="1">
    <citation type="submission" date="2018-06" db="EMBL/GenBank/DDBJ databases">
        <authorList>
            <person name="Zhirakovskaya E."/>
        </authorList>
    </citation>
    <scope>NUCLEOTIDE SEQUENCE</scope>
</reference>
<feature type="domain" description="Alpha-glucan water dikinase phosphohistidine-like" evidence="11">
    <location>
        <begin position="702"/>
        <end position="813"/>
    </location>
</feature>
<keyword evidence="6" id="KW-0418">Kinase</keyword>
<dbReference type="EC" id="2.7.9.2" evidence="13"/>
<name>A0A3B1D065_9ZZZZ</name>
<dbReference type="SUPFAM" id="SSF56059">
    <property type="entry name" value="Glutathione synthetase ATP-binding domain-like"/>
    <property type="match status" value="1"/>
</dbReference>
<evidence type="ECO:0000259" key="10">
    <source>
        <dbReference type="Pfam" id="PF01326"/>
    </source>
</evidence>
<dbReference type="GO" id="GO:0005524">
    <property type="term" value="F:ATP binding"/>
    <property type="evidence" value="ECO:0007669"/>
    <property type="project" value="UniProtKB-KW"/>
</dbReference>
<comment type="subunit">
    <text evidence="2">Homodimer.</text>
</comment>
<dbReference type="Gene3D" id="3.30.1490.20">
    <property type="entry name" value="ATP-grasp fold, A domain"/>
    <property type="match status" value="1"/>
</dbReference>
<evidence type="ECO:0000256" key="5">
    <source>
        <dbReference type="ARBA" id="ARBA00022741"/>
    </source>
</evidence>
<gene>
    <name evidence="13" type="ORF">MNBD_NITROSPIRAE03-691</name>
</gene>
<feature type="domain" description="Alpha-glucan water dikinase-like N-terminal Ig-like" evidence="12">
    <location>
        <begin position="5"/>
        <end position="119"/>
    </location>
</feature>
<accession>A0A3B1D065</accession>
<dbReference type="PANTHER" id="PTHR46999">
    <property type="entry name" value="ALPHA-GLUCAN WATER DIKINASE 1, CHLOROPLASTIC-RELATED"/>
    <property type="match status" value="1"/>
</dbReference>
<keyword evidence="3 13" id="KW-0808">Transferase</keyword>
<protein>
    <submittedName>
        <fullName evidence="13">Phosphoenolpyruvate synthase</fullName>
        <ecNumber evidence="13">2.7.9.2</ecNumber>
    </submittedName>
</protein>
<feature type="domain" description="Alpha-glucan water dikinase-like N-terminal Ig-like" evidence="12">
    <location>
        <begin position="151"/>
        <end position="264"/>
    </location>
</feature>
<evidence type="ECO:0000256" key="8">
    <source>
        <dbReference type="ARBA" id="ARBA00022842"/>
    </source>
</evidence>
<evidence type="ECO:0000256" key="3">
    <source>
        <dbReference type="ARBA" id="ARBA00022679"/>
    </source>
</evidence>
<feature type="domain" description="Pyruvate phosphate dikinase AMP/ATP-binding" evidence="10">
    <location>
        <begin position="951"/>
        <end position="1024"/>
    </location>
</feature>
<dbReference type="GO" id="GO:0046872">
    <property type="term" value="F:metal ion binding"/>
    <property type="evidence" value="ECO:0007669"/>
    <property type="project" value="UniProtKB-KW"/>
</dbReference>
<keyword evidence="9" id="KW-0119">Carbohydrate metabolism</keyword>
<evidence type="ECO:0000256" key="2">
    <source>
        <dbReference type="ARBA" id="ARBA00011738"/>
    </source>
</evidence>
<evidence type="ECO:0000256" key="9">
    <source>
        <dbReference type="ARBA" id="ARBA00023277"/>
    </source>
</evidence>
<evidence type="ECO:0000313" key="13">
    <source>
        <dbReference type="EMBL" id="VAX32211.1"/>
    </source>
</evidence>
<keyword evidence="4" id="KW-0479">Metal-binding</keyword>
<evidence type="ECO:0000259" key="11">
    <source>
        <dbReference type="Pfam" id="PF22973"/>
    </source>
</evidence>
<sequence length="1148" mass="130477">MVEEIKTRSGIDLLVERREIAGGIEISLRMKNGKDCILHWGLALDEHAPWQIPPQSLWPEGSTAFGEGALQTPFTRHNNEGRIIIRLNKDLNFHILNFALFFPKEGSWDNNRGKNYRIRIKPPARKGPPPAQVLEEELKGREVLFKDVYGLDPDHRLAVALSREDGRYRLNLLTDMAGPLLLHWGVAIHGRNEWLLPPSSMHPPKTEVFDGKAAETPFVLHEGLNRLVLEFREEDAPMGIPFVLRHSGTGRWIKNRGRDFYIPVAGQKEIPLSQLAEEIIRAEMGNHSWTLMHRFNLCHDLIENVRSDVEGLALLFVWLRFSAIRQLVWQRNYNTKPRELTHSQDRLTLKLADVYISEPASRELIRLMMTTVGRGGEGQRIRDEILHIMHRHHIKEVAGRFLEEWHQKLHNNATPDDSVICEAYLNFLKSDGDLELFYRTLEAGGVTKERLEGFERPIKSQPDFIPNLKEALIHDFQEYLKLLKSVHSGTDLESAINAAGYLLDAEASEMLEFIWKHKDNSKTELVDLLDRITRVRRILNRLLSTEKDNVRVRDILYLDLALEEFMRVTVERNIHSRMEVNQFVELVGPVLENIRFSYDNDDFSGCFREWERLKGVYSYSRDWALHAKAVLDRVGRAIGVFIDHYYRLLQPGAELLGKAFQADSWAITLFSEEIVRGRPAFVLSMLLRYLDPVLRKKAKLGNWQVISQGQGVGRVETVEALRAVQGKSFDKPTVIIADKVSGDEEPPEGVTAVITPDAVDLVSHVAVRARNSRLLFAICYDRKNLERLKSLRGRFLNFAVDTSGDVVFEEVSGEMVTAPPRVKIEFIKIARPEFTAYAIHSRDFREGLVGGKSLNLTRLQGKLPDWIHLPASVALPFGIFEKVLVLDRNSGIAQRYRELVSRLDGNPEEILAETRKTLLGLEAPEELPTALRGVMEDAGLGWPEAWDDAWMCIKRVWASRWNERAYLSRKARGIPDEDLFMAVLIQQVVEAEYSFVIHTDNPFTGDSDELYAEVVLGLGETLVGNYPGRALGFTCKKTGSEPQLLSYPGKSIGLFGGGLIFRSDSNGEDLSGYAGAGLYDSVMLVPPREVPLDYTEELLVWDENFRKELLTRITNVGVMVEKAIGSPQDIEGAYAGGRYYVVQTRPQV</sequence>